<dbReference type="InterPro" id="IPR036638">
    <property type="entry name" value="HLH_DNA-bd_sf"/>
</dbReference>
<dbReference type="GO" id="GO:0005634">
    <property type="term" value="C:nucleus"/>
    <property type="evidence" value="ECO:0007669"/>
    <property type="project" value="UniProtKB-SubCell"/>
</dbReference>
<evidence type="ECO:0000256" key="2">
    <source>
        <dbReference type="ARBA" id="ARBA00023015"/>
    </source>
</evidence>
<dbReference type="PANTHER" id="PTHR11514:SF53">
    <property type="entry name" value="TRANSCRIPTION FACTOR BHLH3"/>
    <property type="match status" value="1"/>
</dbReference>
<keyword evidence="2 5" id="KW-0805">Transcription regulation</keyword>
<evidence type="ECO:0000256" key="5">
    <source>
        <dbReference type="RuleBase" id="RU369104"/>
    </source>
</evidence>
<feature type="domain" description="BHLH" evidence="7">
    <location>
        <begin position="357"/>
        <end position="406"/>
    </location>
</feature>
<dbReference type="SMART" id="SM00353">
    <property type="entry name" value="HLH"/>
    <property type="match status" value="1"/>
</dbReference>
<sequence length="507" mass="56410">MIHAPIPSSSRPRKEWCSSSFELGIFEWLDMAEKFFLKGEDKVNMEGVLGSEAVEFFSWSASNHMLTEFTSSRGDLGVQQALCKIVEGSDWTYAIYWQVAKSKSGKSALIWGDGHCREAKIGQGEGGNDFAHQKMMDGNKKKMVLQKIHTCFGGSEDDNIAAKLESVSDVEVFYLTSMYYIFPFDKPSSPSQSFNSARSIWGSDLKGCLEHFQSRSYLAKLARFETLVFVPLKSGVVELGSVKSIPEDQNLIQMVKTSVVVSNPPLPKAIPKIFGRELSLGGAKSGPISINFSPKVEEELSFASDSYEVQAALGSSQVYGNSSNGYRSDEGEGKLYKEELDERKPRKRGRKPANGREEALNHVEAERQRREKLNQRFYALRAVVPNISKMDKASLLGDAIAYITDLQARIRVLDAEKEMVGDKQKQQVIPEIDFHQRQDDAVVRVGCPLNAHPVSRVLKTFQEHQVVPQESNVSLTENGELVHTFSIRAPGPAAEDLKEKLTAALSK</sequence>
<evidence type="ECO:0000256" key="4">
    <source>
        <dbReference type="ARBA" id="ARBA00023242"/>
    </source>
</evidence>
<dbReference type="FunFam" id="4.10.280.10:FF:000078">
    <property type="entry name" value="Transcription factor bHLH13"/>
    <property type="match status" value="1"/>
</dbReference>
<proteinExistence type="predicted"/>
<dbReference type="EMBL" id="JACXVP010000006">
    <property type="protein sequence ID" value="KAG5603307.1"/>
    <property type="molecule type" value="Genomic_DNA"/>
</dbReference>
<reference evidence="8 9" key="1">
    <citation type="submission" date="2020-09" db="EMBL/GenBank/DDBJ databases">
        <title>De no assembly of potato wild relative species, Solanum commersonii.</title>
        <authorList>
            <person name="Cho K."/>
        </authorList>
    </citation>
    <scope>NUCLEOTIDE SEQUENCE [LARGE SCALE GENOMIC DNA]</scope>
    <source>
        <strain evidence="8">LZ3.2</strain>
        <tissue evidence="8">Leaf</tissue>
    </source>
</reference>
<evidence type="ECO:0000256" key="1">
    <source>
        <dbReference type="ARBA" id="ARBA00004123"/>
    </source>
</evidence>
<dbReference type="Gene3D" id="4.10.280.10">
    <property type="entry name" value="Helix-loop-helix DNA-binding domain"/>
    <property type="match status" value="1"/>
</dbReference>
<feature type="compositionally biased region" description="Basic and acidic residues" evidence="6">
    <location>
        <begin position="327"/>
        <end position="344"/>
    </location>
</feature>
<dbReference type="PROSITE" id="PS50888">
    <property type="entry name" value="BHLH"/>
    <property type="match status" value="1"/>
</dbReference>
<dbReference type="Pfam" id="PF14215">
    <property type="entry name" value="bHLH-MYC_N"/>
    <property type="match status" value="1"/>
</dbReference>
<evidence type="ECO:0000313" key="9">
    <source>
        <dbReference type="Proteomes" id="UP000824120"/>
    </source>
</evidence>
<keyword evidence="3 5" id="KW-0804">Transcription</keyword>
<dbReference type="GO" id="GO:0003700">
    <property type="term" value="F:DNA-binding transcription factor activity"/>
    <property type="evidence" value="ECO:0007669"/>
    <property type="project" value="InterPro"/>
</dbReference>
<evidence type="ECO:0000256" key="3">
    <source>
        <dbReference type="ARBA" id="ARBA00023163"/>
    </source>
</evidence>
<organism evidence="8 9">
    <name type="scientific">Solanum commersonii</name>
    <name type="common">Commerson's wild potato</name>
    <name type="synonym">Commerson's nightshade</name>
    <dbReference type="NCBI Taxonomy" id="4109"/>
    <lineage>
        <taxon>Eukaryota</taxon>
        <taxon>Viridiplantae</taxon>
        <taxon>Streptophyta</taxon>
        <taxon>Embryophyta</taxon>
        <taxon>Tracheophyta</taxon>
        <taxon>Spermatophyta</taxon>
        <taxon>Magnoliopsida</taxon>
        <taxon>eudicotyledons</taxon>
        <taxon>Gunneridae</taxon>
        <taxon>Pentapetalae</taxon>
        <taxon>asterids</taxon>
        <taxon>lamiids</taxon>
        <taxon>Solanales</taxon>
        <taxon>Solanaceae</taxon>
        <taxon>Solanoideae</taxon>
        <taxon>Solaneae</taxon>
        <taxon>Solanum</taxon>
    </lineage>
</organism>
<feature type="compositionally biased region" description="Basic and acidic residues" evidence="6">
    <location>
        <begin position="354"/>
        <end position="367"/>
    </location>
</feature>
<accession>A0A9J5YRB2</accession>
<dbReference type="Pfam" id="PF00010">
    <property type="entry name" value="HLH"/>
    <property type="match status" value="1"/>
</dbReference>
<protein>
    <recommendedName>
        <fullName evidence="5">Transcription factor</fullName>
        <shortName evidence="5">bHLH transcription factor</shortName>
    </recommendedName>
    <alternativeName>
        <fullName evidence="5">Basic helix-loop-helix protein</fullName>
    </alternativeName>
</protein>
<evidence type="ECO:0000259" key="7">
    <source>
        <dbReference type="PROSITE" id="PS50888"/>
    </source>
</evidence>
<dbReference type="InterPro" id="IPR045084">
    <property type="entry name" value="AIB/MYC-like"/>
</dbReference>
<comment type="caution">
    <text evidence="8">The sequence shown here is derived from an EMBL/GenBank/DDBJ whole genome shotgun (WGS) entry which is preliminary data.</text>
</comment>
<dbReference type="InterPro" id="IPR025610">
    <property type="entry name" value="MYC/MYB_N"/>
</dbReference>
<dbReference type="OrthoDB" id="677168at2759"/>
<dbReference type="Proteomes" id="UP000824120">
    <property type="component" value="Chromosome 6"/>
</dbReference>
<evidence type="ECO:0000256" key="6">
    <source>
        <dbReference type="SAM" id="MobiDB-lite"/>
    </source>
</evidence>
<dbReference type="CDD" id="cd11449">
    <property type="entry name" value="bHLH_AtAIB_like"/>
    <property type="match status" value="1"/>
</dbReference>
<dbReference type="GO" id="GO:0046983">
    <property type="term" value="F:protein dimerization activity"/>
    <property type="evidence" value="ECO:0007669"/>
    <property type="project" value="InterPro"/>
</dbReference>
<dbReference type="InterPro" id="IPR011598">
    <property type="entry name" value="bHLH_dom"/>
</dbReference>
<dbReference type="PANTHER" id="PTHR11514">
    <property type="entry name" value="MYC"/>
    <property type="match status" value="1"/>
</dbReference>
<keyword evidence="9" id="KW-1185">Reference proteome</keyword>
<evidence type="ECO:0000313" key="8">
    <source>
        <dbReference type="EMBL" id="KAG5603307.1"/>
    </source>
</evidence>
<dbReference type="AlphaFoldDB" id="A0A9J5YRB2"/>
<keyword evidence="4 5" id="KW-0539">Nucleus</keyword>
<feature type="region of interest" description="Disordered" evidence="6">
    <location>
        <begin position="320"/>
        <end position="367"/>
    </location>
</feature>
<dbReference type="SUPFAM" id="SSF47459">
    <property type="entry name" value="HLH, helix-loop-helix DNA-binding domain"/>
    <property type="match status" value="1"/>
</dbReference>
<comment type="subcellular location">
    <subcellularLocation>
        <location evidence="1 5">Nucleus</location>
    </subcellularLocation>
</comment>
<gene>
    <name evidence="8" type="ORF">H5410_034677</name>
</gene>
<dbReference type="GO" id="GO:0000976">
    <property type="term" value="F:transcription cis-regulatory region binding"/>
    <property type="evidence" value="ECO:0007669"/>
    <property type="project" value="TreeGrafter"/>
</dbReference>
<name>A0A9J5YRB2_SOLCO</name>